<evidence type="ECO:0000256" key="1">
    <source>
        <dbReference type="ARBA" id="ARBA00001968"/>
    </source>
</evidence>
<evidence type="ECO:0000313" key="9">
    <source>
        <dbReference type="EMBL" id="KAK9693605.1"/>
    </source>
</evidence>
<reference evidence="9 10" key="1">
    <citation type="journal article" date="2024" name="BMC Genomics">
        <title>De novo assembly and annotation of Popillia japonica's genome with initial clues to its potential as an invasive pest.</title>
        <authorList>
            <person name="Cucini C."/>
            <person name="Boschi S."/>
            <person name="Funari R."/>
            <person name="Cardaioli E."/>
            <person name="Iannotti N."/>
            <person name="Marturano G."/>
            <person name="Paoli F."/>
            <person name="Bruttini M."/>
            <person name="Carapelli A."/>
            <person name="Frati F."/>
            <person name="Nardi F."/>
        </authorList>
    </citation>
    <scope>NUCLEOTIDE SEQUENCE [LARGE SCALE GENOMIC DNA]</scope>
    <source>
        <strain evidence="9">DMR45628</strain>
    </source>
</reference>
<name>A0AAW1IUS1_POPJA</name>
<proteinExistence type="inferred from homology"/>
<dbReference type="InterPro" id="IPR027806">
    <property type="entry name" value="HARBI1_dom"/>
</dbReference>
<sequence length="235" mass="26498">MGRARSRAGLTHMTNGAIAKSDTSPPTVATLSTEDAWVTIAQEFHEKWNFPNCVGGIGGKHCIIQAPIKSGSHFFNYKSTFSVVLMAIVDANYNFTFADVGCQGRILDDRVFRNTTFYQKLQNNELNLPNDQSLPERQKKMPFVFVADDAYPLKTHLMKPSDPGTHAGGSEKRIYNYRLSRARRIVENASAVFRVLRKPMLLQPDKASLVIMAWVNLENLCYYNQIKHLSSLWPG</sequence>
<dbReference type="AlphaFoldDB" id="A0AAW1IUS1"/>
<evidence type="ECO:0000256" key="5">
    <source>
        <dbReference type="ARBA" id="ARBA00022723"/>
    </source>
</evidence>
<protein>
    <submittedName>
        <fullName evidence="9">DDE superfamily endonuclease</fullName>
    </submittedName>
</protein>
<evidence type="ECO:0000256" key="4">
    <source>
        <dbReference type="ARBA" id="ARBA00022722"/>
    </source>
</evidence>
<dbReference type="GO" id="GO:0004519">
    <property type="term" value="F:endonuclease activity"/>
    <property type="evidence" value="ECO:0007669"/>
    <property type="project" value="UniProtKB-KW"/>
</dbReference>
<dbReference type="PANTHER" id="PTHR22930:SF269">
    <property type="entry name" value="NUCLEASE HARBI1-LIKE PROTEIN"/>
    <property type="match status" value="1"/>
</dbReference>
<keyword evidence="4" id="KW-0540">Nuclease</keyword>
<evidence type="ECO:0000256" key="6">
    <source>
        <dbReference type="ARBA" id="ARBA00022801"/>
    </source>
</evidence>
<comment type="subcellular location">
    <subcellularLocation>
        <location evidence="2">Nucleus</location>
    </subcellularLocation>
</comment>
<comment type="caution">
    <text evidence="9">The sequence shown here is derived from an EMBL/GenBank/DDBJ whole genome shotgun (WGS) entry which is preliminary data.</text>
</comment>
<dbReference type="PANTHER" id="PTHR22930">
    <property type="match status" value="1"/>
</dbReference>
<organism evidence="9 10">
    <name type="scientific">Popillia japonica</name>
    <name type="common">Japanese beetle</name>
    <dbReference type="NCBI Taxonomy" id="7064"/>
    <lineage>
        <taxon>Eukaryota</taxon>
        <taxon>Metazoa</taxon>
        <taxon>Ecdysozoa</taxon>
        <taxon>Arthropoda</taxon>
        <taxon>Hexapoda</taxon>
        <taxon>Insecta</taxon>
        <taxon>Pterygota</taxon>
        <taxon>Neoptera</taxon>
        <taxon>Endopterygota</taxon>
        <taxon>Coleoptera</taxon>
        <taxon>Polyphaga</taxon>
        <taxon>Scarabaeiformia</taxon>
        <taxon>Scarabaeidae</taxon>
        <taxon>Rutelinae</taxon>
        <taxon>Popillia</taxon>
    </lineage>
</organism>
<feature type="domain" description="DDE Tnp4" evidence="8">
    <location>
        <begin position="59"/>
        <end position="219"/>
    </location>
</feature>
<evidence type="ECO:0000256" key="2">
    <source>
        <dbReference type="ARBA" id="ARBA00004123"/>
    </source>
</evidence>
<keyword evidence="6" id="KW-0378">Hydrolase</keyword>
<comment type="similarity">
    <text evidence="3">Belongs to the HARBI1 family.</text>
</comment>
<keyword evidence="5" id="KW-0479">Metal-binding</keyword>
<dbReference type="InterPro" id="IPR045249">
    <property type="entry name" value="HARBI1-like"/>
</dbReference>
<dbReference type="EMBL" id="JASPKY010000537">
    <property type="protein sequence ID" value="KAK9693605.1"/>
    <property type="molecule type" value="Genomic_DNA"/>
</dbReference>
<evidence type="ECO:0000256" key="7">
    <source>
        <dbReference type="ARBA" id="ARBA00023242"/>
    </source>
</evidence>
<evidence type="ECO:0000259" key="8">
    <source>
        <dbReference type="Pfam" id="PF13359"/>
    </source>
</evidence>
<gene>
    <name evidence="9" type="ORF">QE152_g34095</name>
</gene>
<comment type="cofactor">
    <cofactor evidence="1">
        <name>a divalent metal cation</name>
        <dbReference type="ChEBI" id="CHEBI:60240"/>
    </cofactor>
</comment>
<keyword evidence="7" id="KW-0539">Nucleus</keyword>
<dbReference type="GO" id="GO:0046872">
    <property type="term" value="F:metal ion binding"/>
    <property type="evidence" value="ECO:0007669"/>
    <property type="project" value="UniProtKB-KW"/>
</dbReference>
<keyword evidence="10" id="KW-1185">Reference proteome</keyword>
<dbReference type="Proteomes" id="UP001458880">
    <property type="component" value="Unassembled WGS sequence"/>
</dbReference>
<dbReference type="GO" id="GO:0016787">
    <property type="term" value="F:hydrolase activity"/>
    <property type="evidence" value="ECO:0007669"/>
    <property type="project" value="UniProtKB-KW"/>
</dbReference>
<keyword evidence="9" id="KW-0255">Endonuclease</keyword>
<evidence type="ECO:0000313" key="10">
    <source>
        <dbReference type="Proteomes" id="UP001458880"/>
    </source>
</evidence>
<evidence type="ECO:0000256" key="3">
    <source>
        <dbReference type="ARBA" id="ARBA00006958"/>
    </source>
</evidence>
<dbReference type="Pfam" id="PF13359">
    <property type="entry name" value="DDE_Tnp_4"/>
    <property type="match status" value="1"/>
</dbReference>
<accession>A0AAW1IUS1</accession>
<dbReference type="GO" id="GO:0005634">
    <property type="term" value="C:nucleus"/>
    <property type="evidence" value="ECO:0007669"/>
    <property type="project" value="UniProtKB-SubCell"/>
</dbReference>